<feature type="transmembrane region" description="Helical" evidence="1">
    <location>
        <begin position="81"/>
        <end position="100"/>
    </location>
</feature>
<dbReference type="InterPro" id="IPR039447">
    <property type="entry name" value="UreH-like_TM_dom"/>
</dbReference>
<organism evidence="3 4">
    <name type="scientific">Vibrio gelatinilyticus</name>
    <dbReference type="NCBI Taxonomy" id="2893468"/>
    <lineage>
        <taxon>Bacteria</taxon>
        <taxon>Pseudomonadati</taxon>
        <taxon>Pseudomonadota</taxon>
        <taxon>Gammaproteobacteria</taxon>
        <taxon>Vibrionales</taxon>
        <taxon>Vibrionaceae</taxon>
        <taxon>Vibrio</taxon>
    </lineage>
</organism>
<name>A0A9X1W9R3_9VIBR</name>
<evidence type="ECO:0000313" key="4">
    <source>
        <dbReference type="Proteomes" id="UP001139488"/>
    </source>
</evidence>
<keyword evidence="1" id="KW-0812">Transmembrane</keyword>
<evidence type="ECO:0000259" key="2">
    <source>
        <dbReference type="Pfam" id="PF13386"/>
    </source>
</evidence>
<proteinExistence type="predicted"/>
<dbReference type="AlphaFoldDB" id="A0A9X1W9R3"/>
<feature type="transmembrane region" description="Helical" evidence="1">
    <location>
        <begin position="137"/>
        <end position="159"/>
    </location>
</feature>
<dbReference type="RefSeq" id="WP_244356276.1">
    <property type="nucleotide sequence ID" value="NZ_JAJNNZ010000004.1"/>
</dbReference>
<keyword evidence="1" id="KW-1133">Transmembrane helix</keyword>
<evidence type="ECO:0000256" key="1">
    <source>
        <dbReference type="SAM" id="Phobius"/>
    </source>
</evidence>
<feature type="transmembrane region" description="Helical" evidence="1">
    <location>
        <begin position="165"/>
        <end position="188"/>
    </location>
</feature>
<comment type="caution">
    <text evidence="3">The sequence shown here is derived from an EMBL/GenBank/DDBJ whole genome shotgun (WGS) entry which is preliminary data.</text>
</comment>
<feature type="domain" description="Urease accessory protein UreH-like transmembrane" evidence="2">
    <location>
        <begin position="8"/>
        <end position="216"/>
    </location>
</feature>
<dbReference type="EMBL" id="JAJNNZ010000004">
    <property type="protein sequence ID" value="MCJ2376593.1"/>
    <property type="molecule type" value="Genomic_DNA"/>
</dbReference>
<feature type="transmembrane region" description="Helical" evidence="1">
    <location>
        <begin position="200"/>
        <end position="225"/>
    </location>
</feature>
<dbReference type="Proteomes" id="UP001139488">
    <property type="component" value="Unassembled WGS sequence"/>
</dbReference>
<protein>
    <submittedName>
        <fullName evidence="3">Sulfite exporter TauE/SafE family protein</fullName>
    </submittedName>
</protein>
<dbReference type="Pfam" id="PF13386">
    <property type="entry name" value="DsbD_2"/>
    <property type="match status" value="1"/>
</dbReference>
<feature type="transmembrane region" description="Helical" evidence="1">
    <location>
        <begin position="6"/>
        <end position="32"/>
    </location>
</feature>
<keyword evidence="4" id="KW-1185">Reference proteome</keyword>
<keyword evidence="1" id="KW-0472">Membrane</keyword>
<sequence length="228" mass="23961">MTIDLVGAFTIGLLGAGHCMGMCGGIASLLTLPSAKAQATPPALLVSLNYNLGRLVSYSLIGALVGGAIASIVALSEFNHVLVVLRLIAALFMILLACYVGKWWNGLLMVEKLGKNVWRVVSPLGQKCLPLKTPAHAIPFGFIWGWLPCGLVYSILTWAAVSGSALGGALTMLFFGLGTLPAMLLVGSQANKLKQLQNSLIFRNIAALSILLFGLYTGYGSVIILSSN</sequence>
<gene>
    <name evidence="3" type="ORF">LNL84_07055</name>
</gene>
<dbReference type="PANTHER" id="PTHR42208">
    <property type="entry name" value="HEAVY METAL TRANSPORTER-RELATED"/>
    <property type="match status" value="1"/>
</dbReference>
<accession>A0A9X1W9R3</accession>
<evidence type="ECO:0000313" key="3">
    <source>
        <dbReference type="EMBL" id="MCJ2376593.1"/>
    </source>
</evidence>
<reference evidence="3" key="1">
    <citation type="submission" date="2021-11" db="EMBL/GenBank/DDBJ databases">
        <title>Vibrio ZSDE26 sp. nov. and Vibrio ZSDZ34 sp. nov., isolated from coastal seawater in Qingdao.</title>
        <authorList>
            <person name="Zhang P."/>
        </authorList>
    </citation>
    <scope>NUCLEOTIDE SEQUENCE</scope>
    <source>
        <strain evidence="3">ZSDZ34</strain>
    </source>
</reference>
<dbReference type="PANTHER" id="PTHR42208:SF1">
    <property type="entry name" value="HEAVY METAL TRANSPORTER"/>
    <property type="match status" value="1"/>
</dbReference>
<feature type="transmembrane region" description="Helical" evidence="1">
    <location>
        <begin position="52"/>
        <end position="75"/>
    </location>
</feature>